<evidence type="ECO:0000256" key="19">
    <source>
        <dbReference type="PROSITE-ProRule" id="PRU00267"/>
    </source>
</evidence>
<dbReference type="InterPro" id="IPR036910">
    <property type="entry name" value="HMG_box_dom_sf"/>
</dbReference>
<dbReference type="CDD" id="cd21978">
    <property type="entry name" value="HMG-box_HMGB_rpt1"/>
    <property type="match status" value="1"/>
</dbReference>
<keyword evidence="15" id="KW-0233">DNA recombination</keyword>
<keyword evidence="16" id="KW-0395">Inflammatory response</keyword>
<keyword evidence="17 19" id="KW-0539">Nucleus</keyword>
<sequence length="224" mass="24994">MGRTHPGANLPLSLPSQLHLGQHQGLKGICGVSGVPPADSQPHELENPDGRLRIGVALNQFTPEPSEAASRVGPGCSLGGTLRKTYHQVDTVCHHGQRRPQQAQSKMSSYAFFMQTCREEHKKKHSDSSVNFSEFSKKCLERWKTRSAKEKSKFEDMANSDKARYDREMKNYVPPKGDKEGKKKDPNAPKKLPFAFFLFCSEHRQKIKSEHPGLSIGDTAKKIG</sequence>
<dbReference type="GO" id="GO:0005737">
    <property type="term" value="C:cytoplasm"/>
    <property type="evidence" value="ECO:0007669"/>
    <property type="project" value="UniProtKB-SubCell"/>
</dbReference>
<dbReference type="Pfam" id="PF09011">
    <property type="entry name" value="HMG_box_2"/>
    <property type="match status" value="1"/>
</dbReference>
<keyword evidence="14" id="KW-1015">Disulfide bond</keyword>
<dbReference type="GO" id="GO:0005576">
    <property type="term" value="C:extracellular region"/>
    <property type="evidence" value="ECO:0007669"/>
    <property type="project" value="UniProtKB-SubCell"/>
</dbReference>
<proteinExistence type="inferred from homology"/>
<evidence type="ECO:0000256" key="2">
    <source>
        <dbReference type="ARBA" id="ARBA00004496"/>
    </source>
</evidence>
<evidence type="ECO:0000256" key="16">
    <source>
        <dbReference type="ARBA" id="ARBA00023198"/>
    </source>
</evidence>
<evidence type="ECO:0000256" key="9">
    <source>
        <dbReference type="ARBA" id="ARBA00022588"/>
    </source>
</evidence>
<dbReference type="GO" id="GO:0006357">
    <property type="term" value="P:regulation of transcription by RNA polymerase II"/>
    <property type="evidence" value="ECO:0007669"/>
    <property type="project" value="TreeGrafter"/>
</dbReference>
<organism evidence="22 23">
    <name type="scientific">Myotis davidii</name>
    <name type="common">David's myotis</name>
    <dbReference type="NCBI Taxonomy" id="225400"/>
    <lineage>
        <taxon>Eukaryota</taxon>
        <taxon>Metazoa</taxon>
        <taxon>Chordata</taxon>
        <taxon>Craniata</taxon>
        <taxon>Vertebrata</taxon>
        <taxon>Euteleostomi</taxon>
        <taxon>Mammalia</taxon>
        <taxon>Eutheria</taxon>
        <taxon>Laurasiatheria</taxon>
        <taxon>Chiroptera</taxon>
        <taxon>Yangochiroptera</taxon>
        <taxon>Vespertilionidae</taxon>
        <taxon>Myotis</taxon>
    </lineage>
</organism>
<keyword evidence="7" id="KW-0145">Chemotaxis</keyword>
<evidence type="ECO:0000313" key="23">
    <source>
        <dbReference type="Proteomes" id="UP000010556"/>
    </source>
</evidence>
<keyword evidence="23" id="KW-1185">Reference proteome</keyword>
<dbReference type="InterPro" id="IPR050342">
    <property type="entry name" value="HMGB"/>
</dbReference>
<dbReference type="SUPFAM" id="SSF47095">
    <property type="entry name" value="HMG-box"/>
    <property type="match status" value="2"/>
</dbReference>
<feature type="DNA-binding region" description="HMG box" evidence="19">
    <location>
        <begin position="103"/>
        <end position="173"/>
    </location>
</feature>
<dbReference type="Gene3D" id="1.10.30.10">
    <property type="entry name" value="High mobility group box domain"/>
    <property type="match status" value="2"/>
</dbReference>
<dbReference type="PROSITE" id="PS50118">
    <property type="entry name" value="HMG_BOX_2"/>
    <property type="match status" value="2"/>
</dbReference>
<dbReference type="PRINTS" id="PR00886">
    <property type="entry name" value="HIGHMOBLTY12"/>
</dbReference>
<keyword evidence="9" id="KW-0399">Innate immunity</keyword>
<keyword evidence="8" id="KW-0964">Secreted</keyword>
<keyword evidence="13 19" id="KW-0238">DNA-binding</keyword>
<dbReference type="FunFam" id="1.10.30.10:FF:000006">
    <property type="entry name" value="High mobility group protein B1"/>
    <property type="match status" value="1"/>
</dbReference>
<evidence type="ECO:0000256" key="5">
    <source>
        <dbReference type="ARBA" id="ARBA00022454"/>
    </source>
</evidence>
<dbReference type="InterPro" id="IPR009071">
    <property type="entry name" value="HMG_box_dom"/>
</dbReference>
<feature type="region of interest" description="Disordered" evidence="20">
    <location>
        <begin position="150"/>
        <end position="190"/>
    </location>
</feature>
<evidence type="ECO:0000256" key="15">
    <source>
        <dbReference type="ARBA" id="ARBA00023172"/>
    </source>
</evidence>
<keyword evidence="12" id="KW-0558">Oxidation</keyword>
<comment type="subunit">
    <text evidence="18">Interacts with POU2F2, POU2F1 and POU3F1. Component of the RAG complex composed of core components RAG1 and RAG2, and associated component HMGB1 or HMGB2. Component of the SET complex, composed of at least ANP32A, APEX1, HMGB2, NME1, SET and TREX1. Directly interacts with SET. Interacts with LEF1.</text>
</comment>
<name>L5LGI5_MYODS</name>
<dbReference type="GO" id="GO:0006954">
    <property type="term" value="P:inflammatory response"/>
    <property type="evidence" value="ECO:0007669"/>
    <property type="project" value="UniProtKB-KW"/>
</dbReference>
<dbReference type="PANTHER" id="PTHR48112:SF3">
    <property type="entry name" value="HIGH MOBILITY GROUP PROTEIN B2"/>
    <property type="match status" value="1"/>
</dbReference>
<evidence type="ECO:0000256" key="8">
    <source>
        <dbReference type="ARBA" id="ARBA00022525"/>
    </source>
</evidence>
<protein>
    <submittedName>
        <fullName evidence="22">High mobility group protein B1</fullName>
    </submittedName>
</protein>
<dbReference type="GO" id="GO:0006935">
    <property type="term" value="P:chemotaxis"/>
    <property type="evidence" value="ECO:0007669"/>
    <property type="project" value="UniProtKB-KW"/>
</dbReference>
<evidence type="ECO:0000256" key="7">
    <source>
        <dbReference type="ARBA" id="ARBA00022500"/>
    </source>
</evidence>
<dbReference type="SMART" id="SM00398">
    <property type="entry name" value="HMG"/>
    <property type="match status" value="1"/>
</dbReference>
<feature type="domain" description="HMG box" evidence="21">
    <location>
        <begin position="189"/>
        <end position="224"/>
    </location>
</feature>
<keyword evidence="11" id="KW-0391">Immunity</keyword>
<evidence type="ECO:0000256" key="3">
    <source>
        <dbReference type="ARBA" id="ARBA00004613"/>
    </source>
</evidence>
<dbReference type="GO" id="GO:0006310">
    <property type="term" value="P:DNA recombination"/>
    <property type="evidence" value="ECO:0007669"/>
    <property type="project" value="UniProtKB-KW"/>
</dbReference>
<evidence type="ECO:0000256" key="11">
    <source>
        <dbReference type="ARBA" id="ARBA00022859"/>
    </source>
</evidence>
<gene>
    <name evidence="22" type="ORF">MDA_GLEAN10005373</name>
</gene>
<dbReference type="PANTHER" id="PTHR48112">
    <property type="entry name" value="HIGH MOBILITY GROUP PROTEIN DSP1"/>
    <property type="match status" value="1"/>
</dbReference>
<dbReference type="GO" id="GO:0005634">
    <property type="term" value="C:nucleus"/>
    <property type="evidence" value="ECO:0007669"/>
    <property type="project" value="UniProtKB-UniRule"/>
</dbReference>
<evidence type="ECO:0000256" key="1">
    <source>
        <dbReference type="ARBA" id="ARBA00004286"/>
    </source>
</evidence>
<evidence type="ECO:0000256" key="6">
    <source>
        <dbReference type="ARBA" id="ARBA00022490"/>
    </source>
</evidence>
<evidence type="ECO:0000256" key="10">
    <source>
        <dbReference type="ARBA" id="ARBA00022737"/>
    </source>
</evidence>
<evidence type="ECO:0000256" key="4">
    <source>
        <dbReference type="ARBA" id="ARBA00008774"/>
    </source>
</evidence>
<comment type="subcellular location">
    <subcellularLocation>
        <location evidence="1">Chromosome</location>
    </subcellularLocation>
    <subcellularLocation>
        <location evidence="2">Cytoplasm</location>
    </subcellularLocation>
    <subcellularLocation>
        <location evidence="3">Secreted</location>
    </subcellularLocation>
</comment>
<feature type="domain" description="HMG box" evidence="21">
    <location>
        <begin position="103"/>
        <end position="173"/>
    </location>
</feature>
<evidence type="ECO:0000256" key="18">
    <source>
        <dbReference type="ARBA" id="ARBA00046830"/>
    </source>
</evidence>
<evidence type="ECO:0000256" key="17">
    <source>
        <dbReference type="ARBA" id="ARBA00023242"/>
    </source>
</evidence>
<comment type="similarity">
    <text evidence="4">Belongs to the HMGB family.</text>
</comment>
<evidence type="ECO:0000259" key="21">
    <source>
        <dbReference type="PROSITE" id="PS50118"/>
    </source>
</evidence>
<dbReference type="Proteomes" id="UP000010556">
    <property type="component" value="Unassembled WGS sequence"/>
</dbReference>
<evidence type="ECO:0000256" key="12">
    <source>
        <dbReference type="ARBA" id="ARBA00023097"/>
    </source>
</evidence>
<dbReference type="GO" id="GO:0008301">
    <property type="term" value="F:DNA binding, bending"/>
    <property type="evidence" value="ECO:0007669"/>
    <property type="project" value="UniProtKB-ARBA"/>
</dbReference>
<feature type="DNA-binding region" description="HMG box" evidence="19">
    <location>
        <begin position="189"/>
        <end position="224"/>
    </location>
</feature>
<reference evidence="23" key="1">
    <citation type="journal article" date="2013" name="Science">
        <title>Comparative analysis of bat genomes provides insight into the evolution of flight and immunity.</title>
        <authorList>
            <person name="Zhang G."/>
            <person name="Cowled C."/>
            <person name="Shi Z."/>
            <person name="Huang Z."/>
            <person name="Bishop-Lilly K.A."/>
            <person name="Fang X."/>
            <person name="Wynne J.W."/>
            <person name="Xiong Z."/>
            <person name="Baker M.L."/>
            <person name="Zhao W."/>
            <person name="Tachedjian M."/>
            <person name="Zhu Y."/>
            <person name="Zhou P."/>
            <person name="Jiang X."/>
            <person name="Ng J."/>
            <person name="Yang L."/>
            <person name="Wu L."/>
            <person name="Xiao J."/>
            <person name="Feng Y."/>
            <person name="Chen Y."/>
            <person name="Sun X."/>
            <person name="Zhang Y."/>
            <person name="Marsh G.A."/>
            <person name="Crameri G."/>
            <person name="Broder C.C."/>
            <person name="Frey K.G."/>
            <person name="Wang L.F."/>
            <person name="Wang J."/>
        </authorList>
    </citation>
    <scope>NUCLEOTIDE SEQUENCE [LARGE SCALE GENOMIC DNA]</scope>
</reference>
<dbReference type="AlphaFoldDB" id="L5LGI5"/>
<evidence type="ECO:0000256" key="13">
    <source>
        <dbReference type="ARBA" id="ARBA00023125"/>
    </source>
</evidence>
<keyword evidence="6" id="KW-0963">Cytoplasm</keyword>
<keyword evidence="10" id="KW-0677">Repeat</keyword>
<dbReference type="GO" id="GO:0045087">
    <property type="term" value="P:innate immune response"/>
    <property type="evidence" value="ECO:0007669"/>
    <property type="project" value="UniProtKB-KW"/>
</dbReference>
<dbReference type="Pfam" id="PF00505">
    <property type="entry name" value="HMG_box"/>
    <property type="match status" value="1"/>
</dbReference>
<feature type="compositionally biased region" description="Basic and acidic residues" evidence="20">
    <location>
        <begin position="150"/>
        <end position="188"/>
    </location>
</feature>
<evidence type="ECO:0000256" key="14">
    <source>
        <dbReference type="ARBA" id="ARBA00023157"/>
    </source>
</evidence>
<dbReference type="EMBL" id="KB112599">
    <property type="protein sequence ID" value="ELK24758.1"/>
    <property type="molecule type" value="Genomic_DNA"/>
</dbReference>
<evidence type="ECO:0000256" key="20">
    <source>
        <dbReference type="SAM" id="MobiDB-lite"/>
    </source>
</evidence>
<keyword evidence="5" id="KW-0158">Chromosome</keyword>
<evidence type="ECO:0000313" key="22">
    <source>
        <dbReference type="EMBL" id="ELK24758.1"/>
    </source>
</evidence>
<dbReference type="GO" id="GO:0005694">
    <property type="term" value="C:chromosome"/>
    <property type="evidence" value="ECO:0007669"/>
    <property type="project" value="UniProtKB-SubCell"/>
</dbReference>
<accession>L5LGI5</accession>